<dbReference type="InterPro" id="IPR018765">
    <property type="entry name" value="DUF2341"/>
</dbReference>
<feature type="transmembrane region" description="Helical" evidence="7">
    <location>
        <begin position="543"/>
        <end position="570"/>
    </location>
</feature>
<reference evidence="10 11" key="1">
    <citation type="submission" date="2007-05" db="EMBL/GenBank/DDBJ databases">
        <title>Complete sequence of Geobacter uraniireducens Rf4.</title>
        <authorList>
            <consortium name="US DOE Joint Genome Institute"/>
            <person name="Copeland A."/>
            <person name="Lucas S."/>
            <person name="Lapidus A."/>
            <person name="Barry K."/>
            <person name="Detter J.C."/>
            <person name="Glavina del Rio T."/>
            <person name="Hammon N."/>
            <person name="Israni S."/>
            <person name="Dalin E."/>
            <person name="Tice H."/>
            <person name="Pitluck S."/>
            <person name="Chertkov O."/>
            <person name="Brettin T."/>
            <person name="Bruce D."/>
            <person name="Han C."/>
            <person name="Schmutz J."/>
            <person name="Larimer F."/>
            <person name="Land M."/>
            <person name="Hauser L."/>
            <person name="Kyrpides N."/>
            <person name="Mikhailova N."/>
            <person name="Shelobolina E."/>
            <person name="Aklujkar M."/>
            <person name="Lovley D."/>
            <person name="Richardson P."/>
        </authorList>
    </citation>
    <scope>NUCLEOTIDE SEQUENCE [LARGE SCALE GENOMIC DNA]</scope>
    <source>
        <strain evidence="10 11">Rf4</strain>
    </source>
</reference>
<protein>
    <submittedName>
        <fullName evidence="10">Outer membrane transport energization protein ExbB</fullName>
    </submittedName>
</protein>
<evidence type="ECO:0000259" key="8">
    <source>
        <dbReference type="Pfam" id="PF01618"/>
    </source>
</evidence>
<dbReference type="Gene3D" id="2.60.120.200">
    <property type="match status" value="1"/>
</dbReference>
<keyword evidence="5 7" id="KW-0472">Membrane</keyword>
<keyword evidence="11" id="KW-1185">Reference proteome</keyword>
<dbReference type="SUPFAM" id="SSF49899">
    <property type="entry name" value="Concanavalin A-like lectins/glucanases"/>
    <property type="match status" value="1"/>
</dbReference>
<gene>
    <name evidence="10" type="ordered locus">Gura_2609</name>
</gene>
<comment type="similarity">
    <text evidence="6">Belongs to the exbB/tolQ family.</text>
</comment>
<feature type="domain" description="MotA/TolQ/ExbB proton channel" evidence="8">
    <location>
        <begin position="473"/>
        <end position="575"/>
    </location>
</feature>
<dbReference type="RefSeq" id="WP_011939464.1">
    <property type="nucleotide sequence ID" value="NC_009483.1"/>
</dbReference>
<dbReference type="InterPro" id="IPR050790">
    <property type="entry name" value="ExbB/TolQ_transport"/>
</dbReference>
<dbReference type="InterPro" id="IPR002898">
    <property type="entry name" value="MotA_ExbB_proton_chnl"/>
</dbReference>
<dbReference type="GO" id="GO:0005886">
    <property type="term" value="C:plasma membrane"/>
    <property type="evidence" value="ECO:0007669"/>
    <property type="project" value="UniProtKB-SubCell"/>
</dbReference>
<feature type="transmembrane region" description="Helical" evidence="7">
    <location>
        <begin position="387"/>
        <end position="406"/>
    </location>
</feature>
<keyword evidence="3 7" id="KW-0812">Transmembrane</keyword>
<keyword evidence="6" id="KW-0813">Transport</keyword>
<evidence type="ECO:0000256" key="3">
    <source>
        <dbReference type="ARBA" id="ARBA00022692"/>
    </source>
</evidence>
<dbReference type="Pfam" id="PF01618">
    <property type="entry name" value="MotA_ExbB"/>
    <property type="match status" value="1"/>
</dbReference>
<keyword evidence="4 7" id="KW-1133">Transmembrane helix</keyword>
<accession>A5G4R8</accession>
<dbReference type="Pfam" id="PF13385">
    <property type="entry name" value="Laminin_G_3"/>
    <property type="match status" value="1"/>
</dbReference>
<dbReference type="STRING" id="351605.Gura_2609"/>
<evidence type="ECO:0000256" key="5">
    <source>
        <dbReference type="ARBA" id="ARBA00023136"/>
    </source>
</evidence>
<dbReference type="Pfam" id="PF10102">
    <property type="entry name" value="DUF2341"/>
    <property type="match status" value="1"/>
</dbReference>
<evidence type="ECO:0000256" key="4">
    <source>
        <dbReference type="ARBA" id="ARBA00022989"/>
    </source>
</evidence>
<organism evidence="10 11">
    <name type="scientific">Geotalea uraniireducens (strain Rf4)</name>
    <name type="common">Geobacter uraniireducens</name>
    <dbReference type="NCBI Taxonomy" id="351605"/>
    <lineage>
        <taxon>Bacteria</taxon>
        <taxon>Pseudomonadati</taxon>
        <taxon>Thermodesulfobacteriota</taxon>
        <taxon>Desulfuromonadia</taxon>
        <taxon>Geobacterales</taxon>
        <taxon>Geobacteraceae</taxon>
        <taxon>Geotalea</taxon>
    </lineage>
</organism>
<keyword evidence="2" id="KW-1003">Cell membrane</keyword>
<evidence type="ECO:0000256" key="6">
    <source>
        <dbReference type="RuleBase" id="RU004057"/>
    </source>
</evidence>
<dbReference type="Proteomes" id="UP000006695">
    <property type="component" value="Chromosome"/>
</dbReference>
<dbReference type="AlphaFoldDB" id="A5G4R8"/>
<feature type="transmembrane region" description="Helical" evidence="7">
    <location>
        <begin position="499"/>
        <end position="523"/>
    </location>
</feature>
<feature type="domain" description="DUF2341" evidence="9">
    <location>
        <begin position="79"/>
        <end position="166"/>
    </location>
</feature>
<evidence type="ECO:0000259" key="9">
    <source>
        <dbReference type="Pfam" id="PF10102"/>
    </source>
</evidence>
<evidence type="ECO:0000256" key="1">
    <source>
        <dbReference type="ARBA" id="ARBA00004651"/>
    </source>
</evidence>
<dbReference type="EMBL" id="CP000698">
    <property type="protein sequence ID" value="ABQ26786.1"/>
    <property type="molecule type" value="Genomic_DNA"/>
</dbReference>
<evidence type="ECO:0000256" key="2">
    <source>
        <dbReference type="ARBA" id="ARBA00022475"/>
    </source>
</evidence>
<evidence type="ECO:0000313" key="10">
    <source>
        <dbReference type="EMBL" id="ABQ26786.1"/>
    </source>
</evidence>
<dbReference type="PANTHER" id="PTHR30625">
    <property type="entry name" value="PROTEIN TOLQ"/>
    <property type="match status" value="1"/>
</dbReference>
<dbReference type="OrthoDB" id="9805133at2"/>
<dbReference type="InterPro" id="IPR013320">
    <property type="entry name" value="ConA-like_dom_sf"/>
</dbReference>
<name>A5G4R8_GEOUR</name>
<evidence type="ECO:0000256" key="7">
    <source>
        <dbReference type="SAM" id="Phobius"/>
    </source>
</evidence>
<dbReference type="GO" id="GO:0017038">
    <property type="term" value="P:protein import"/>
    <property type="evidence" value="ECO:0007669"/>
    <property type="project" value="TreeGrafter"/>
</dbReference>
<dbReference type="KEGG" id="gur:Gura_2609"/>
<comment type="subcellular location">
    <subcellularLocation>
        <location evidence="1">Cell membrane</location>
        <topology evidence="1">Multi-pass membrane protein</topology>
    </subcellularLocation>
    <subcellularLocation>
        <location evidence="6">Membrane</location>
        <topology evidence="6">Multi-pass membrane protein</topology>
    </subcellularLocation>
</comment>
<sequence>MRGSIHGKLLSVTGMVIALVMMTGVLQANAWWDAKWQFRKKVAFDTTDKGTNIKDNLTEVPVLLRLHAGNFTFANAKDDGSDIRFVSGDDKTPLKAHLEKYDPKLAIGLFWVKVPQITGGSAQDSVWIYYGNNSVEAVPDDGGTYDATMAASFHFDEKEGTPRDATAYANHGAEFSGKLGIPAAIGNGAAFNGSSDRLVIKRSSSLNFSKGFTFSAWLKPAGTAADARLFSWDDGSQSIVVGLDPAGAYCRITGDGKQAVTGKTPAITSQSWHHLAVSAEPGKRVVVYLDGREAAAAPLAVALPSPAAELAVGAALNGGGFYAGEMDEVEISSVARSAGWIGVAFGSQGQEGKLSAYQQEEAGGKGGGEDMTIHMMRVISKSISLDGWLVIGLCTGMLLLATYVFVRKFIALQKITKGNHAFLAIFGELDDPLALHEEEEAFQHSSLWRIYCAGYDEVQRCLERANSSKKNALSRASLNYVEAALDRASTNETKKLNGWMMVLTLGISGGPFWGLLGTVWGVMNTFASLAESGEASLAAIAPGVASALACTLFGLLVAIPALFAYTYLAAQMKNVNIDTRLFIEELNLKIAGNYGESA</sequence>
<evidence type="ECO:0000313" key="11">
    <source>
        <dbReference type="Proteomes" id="UP000006695"/>
    </source>
</evidence>
<dbReference type="HOGENOM" id="CLU_455512_0_0_7"/>
<proteinExistence type="inferred from homology"/>
<keyword evidence="6" id="KW-0653">Protein transport</keyword>
<dbReference type="PANTHER" id="PTHR30625:SF3">
    <property type="entry name" value="TOL-PAL SYSTEM PROTEIN TOLQ"/>
    <property type="match status" value="1"/>
</dbReference>